<evidence type="ECO:0000256" key="1">
    <source>
        <dbReference type="SAM" id="SignalP"/>
    </source>
</evidence>
<dbReference type="Proteomes" id="UP000614601">
    <property type="component" value="Unassembled WGS sequence"/>
</dbReference>
<dbReference type="AlphaFoldDB" id="A0A811KHC9"/>
<gene>
    <name evidence="2" type="ORF">BOKJ2_LOCUS5748</name>
</gene>
<dbReference type="Proteomes" id="UP000783686">
    <property type="component" value="Unassembled WGS sequence"/>
</dbReference>
<evidence type="ECO:0000313" key="2">
    <source>
        <dbReference type="EMBL" id="CAD5214748.1"/>
    </source>
</evidence>
<accession>A0A811KHC9</accession>
<keyword evidence="3" id="KW-1185">Reference proteome</keyword>
<protein>
    <submittedName>
        <fullName evidence="2">Uncharacterized protein</fullName>
    </submittedName>
</protein>
<keyword evidence="1" id="KW-0732">Signal</keyword>
<organism evidence="2 3">
    <name type="scientific">Bursaphelenchus okinawaensis</name>
    <dbReference type="NCBI Taxonomy" id="465554"/>
    <lineage>
        <taxon>Eukaryota</taxon>
        <taxon>Metazoa</taxon>
        <taxon>Ecdysozoa</taxon>
        <taxon>Nematoda</taxon>
        <taxon>Chromadorea</taxon>
        <taxon>Rhabditida</taxon>
        <taxon>Tylenchina</taxon>
        <taxon>Tylenchomorpha</taxon>
        <taxon>Aphelenchoidea</taxon>
        <taxon>Aphelenchoididae</taxon>
        <taxon>Bursaphelenchus</taxon>
    </lineage>
</organism>
<dbReference type="EMBL" id="CAJFDH010000003">
    <property type="protein sequence ID" value="CAD5214748.1"/>
    <property type="molecule type" value="Genomic_DNA"/>
</dbReference>
<dbReference type="EMBL" id="CAJFCW020000003">
    <property type="protein sequence ID" value="CAG9103206.1"/>
    <property type="molecule type" value="Genomic_DNA"/>
</dbReference>
<feature type="chain" id="PRO_5035595027" evidence="1">
    <location>
        <begin position="24"/>
        <end position="84"/>
    </location>
</feature>
<name>A0A811KHC9_9BILA</name>
<feature type="signal peptide" evidence="1">
    <location>
        <begin position="1"/>
        <end position="23"/>
    </location>
</feature>
<comment type="caution">
    <text evidence="2">The sequence shown here is derived from an EMBL/GenBank/DDBJ whole genome shotgun (WGS) entry which is preliminary data.</text>
</comment>
<dbReference type="OrthoDB" id="10356938at2759"/>
<reference evidence="2" key="1">
    <citation type="submission" date="2020-09" db="EMBL/GenBank/DDBJ databases">
        <authorList>
            <person name="Kikuchi T."/>
        </authorList>
    </citation>
    <scope>NUCLEOTIDE SEQUENCE</scope>
    <source>
        <strain evidence="2">SH1</strain>
    </source>
</reference>
<proteinExistence type="predicted"/>
<sequence length="84" mass="10078">MWTLHRIFVVITVCFVVLQVVNCISLDNVSLKILNKERKEMLKRLHYNNQIWRRFKVPGPEMNPDDIIVTFDLPMDRLRRALLN</sequence>
<evidence type="ECO:0000313" key="3">
    <source>
        <dbReference type="Proteomes" id="UP000614601"/>
    </source>
</evidence>